<dbReference type="SUPFAM" id="SSF51055">
    <property type="entry name" value="Carbohydrate binding domain"/>
    <property type="match status" value="1"/>
</dbReference>
<evidence type="ECO:0000259" key="3">
    <source>
        <dbReference type="PROSITE" id="PS50853"/>
    </source>
</evidence>
<organism evidence="4 5">
    <name type="scientific">Enterococcus faecium EnGen0003</name>
    <dbReference type="NCBI Taxonomy" id="1138901"/>
    <lineage>
        <taxon>Bacteria</taxon>
        <taxon>Bacillati</taxon>
        <taxon>Bacillota</taxon>
        <taxon>Bacilli</taxon>
        <taxon>Lactobacillales</taxon>
        <taxon>Enterococcaceae</taxon>
        <taxon>Enterococcus</taxon>
    </lineage>
</organism>
<evidence type="ECO:0000313" key="5">
    <source>
        <dbReference type="Proteomes" id="UP000010553"/>
    </source>
</evidence>
<dbReference type="Gene3D" id="2.10.10.20">
    <property type="entry name" value="Carbohydrate-binding module superfamily 5/12"/>
    <property type="match status" value="1"/>
</dbReference>
<sequence length="121" mass="13719">MSWEESTDNNQVAGYYIYRDGQRVAQTTHTRYTDTGLETNTPYTYTVSAFDASGNVSEKSLPITITTESEDPAPGYEEWNPEKAYVKGDIVTYQGKVYQAKWWNQGEEPGSNEWGAWELIG</sequence>
<dbReference type="InterPro" id="IPR036116">
    <property type="entry name" value="FN3_sf"/>
</dbReference>
<keyword evidence="1" id="KW-0378">Hydrolase</keyword>
<dbReference type="InterPro" id="IPR003610">
    <property type="entry name" value="CBM5/12"/>
</dbReference>
<keyword evidence="2" id="KW-0119">Carbohydrate metabolism</keyword>
<dbReference type="SMART" id="SM00495">
    <property type="entry name" value="ChtBD3"/>
    <property type="match status" value="1"/>
</dbReference>
<dbReference type="SUPFAM" id="SSF49265">
    <property type="entry name" value="Fibronectin type III"/>
    <property type="match status" value="1"/>
</dbReference>
<keyword evidence="2" id="KW-0624">Polysaccharide degradation</keyword>
<gene>
    <name evidence="4" type="ORF">OIE_03674</name>
</gene>
<protein>
    <recommendedName>
        <fullName evidence="3">Fibronectin type-III domain-containing protein</fullName>
    </recommendedName>
</protein>
<dbReference type="Gene3D" id="2.60.40.10">
    <property type="entry name" value="Immunoglobulins"/>
    <property type="match status" value="1"/>
</dbReference>
<dbReference type="InterPro" id="IPR036573">
    <property type="entry name" value="CBM_sf_5/12"/>
</dbReference>
<proteinExistence type="predicted"/>
<dbReference type="Proteomes" id="UP000010553">
    <property type="component" value="Unassembled WGS sequence"/>
</dbReference>
<evidence type="ECO:0000256" key="1">
    <source>
        <dbReference type="ARBA" id="ARBA00022801"/>
    </source>
</evidence>
<dbReference type="GO" id="GO:0004553">
    <property type="term" value="F:hydrolase activity, hydrolyzing O-glycosyl compounds"/>
    <property type="evidence" value="ECO:0007669"/>
    <property type="project" value="InterPro"/>
</dbReference>
<feature type="domain" description="Fibronectin type-III" evidence="3">
    <location>
        <begin position="1"/>
        <end position="70"/>
    </location>
</feature>
<dbReference type="GO" id="GO:0030246">
    <property type="term" value="F:carbohydrate binding"/>
    <property type="evidence" value="ECO:0007669"/>
    <property type="project" value="InterPro"/>
</dbReference>
<dbReference type="EMBL" id="AHXC01000003">
    <property type="protein sequence ID" value="ELB03709.1"/>
    <property type="molecule type" value="Genomic_DNA"/>
</dbReference>
<evidence type="ECO:0000313" key="4">
    <source>
        <dbReference type="EMBL" id="ELB03709.1"/>
    </source>
</evidence>
<dbReference type="CDD" id="cd12215">
    <property type="entry name" value="ChiC_BD"/>
    <property type="match status" value="1"/>
</dbReference>
<dbReference type="Pfam" id="PF00041">
    <property type="entry name" value="fn3"/>
    <property type="match status" value="1"/>
</dbReference>
<evidence type="ECO:0000256" key="2">
    <source>
        <dbReference type="ARBA" id="ARBA00023326"/>
    </source>
</evidence>
<dbReference type="CDD" id="cd00063">
    <property type="entry name" value="FN3"/>
    <property type="match status" value="1"/>
</dbReference>
<comment type="caution">
    <text evidence="4">The sequence shown here is derived from an EMBL/GenBank/DDBJ whole genome shotgun (WGS) entry which is preliminary data.</text>
</comment>
<name>A0A828ZVF4_ENTFC</name>
<reference evidence="4 5" key="1">
    <citation type="submission" date="2012-12" db="EMBL/GenBank/DDBJ databases">
        <title>The Genome Sequence of Enterococcus faecium E1590.</title>
        <authorList>
            <consortium name="The Broad Institute Genome Sequencing Platform"/>
            <consortium name="The Broad Institute Genome Sequencing Center for Infectious Disease"/>
            <person name="Earl A.M."/>
            <person name="Gilmore M.S."/>
            <person name="van Schaik W."/>
            <person name="Lebreton F."/>
            <person name="Willems R.J."/>
            <person name="Walker B."/>
            <person name="Young S.K."/>
            <person name="Zeng Q."/>
            <person name="Gargeya S."/>
            <person name="Fitzgerald M."/>
            <person name="Haas B."/>
            <person name="Abouelleil A."/>
            <person name="Alvarado L."/>
            <person name="Arachchi H.M."/>
            <person name="Berlin A.M."/>
            <person name="Chapman S.B."/>
            <person name="Dewar J."/>
            <person name="Goldberg J."/>
            <person name="Griggs A."/>
            <person name="Gujja S."/>
            <person name="Hansen M."/>
            <person name="Howarth C."/>
            <person name="Imamovic A."/>
            <person name="Larimer J."/>
            <person name="McCowan C."/>
            <person name="Murphy C."/>
            <person name="Neiman D."/>
            <person name="Pearson M."/>
            <person name="Priest M."/>
            <person name="Roberts A."/>
            <person name="Saif S."/>
            <person name="Shea T."/>
            <person name="Sisk P."/>
            <person name="Sykes S."/>
            <person name="Wortman J."/>
            <person name="Nusbaum C."/>
            <person name="Birren B."/>
        </authorList>
    </citation>
    <scope>NUCLEOTIDE SEQUENCE [LARGE SCALE GENOMIC DNA]</scope>
    <source>
        <strain evidence="4 5">E1590</strain>
    </source>
</reference>
<dbReference type="GO" id="GO:0000272">
    <property type="term" value="P:polysaccharide catabolic process"/>
    <property type="evidence" value="ECO:0007669"/>
    <property type="project" value="UniProtKB-KW"/>
</dbReference>
<dbReference type="GO" id="GO:0005576">
    <property type="term" value="C:extracellular region"/>
    <property type="evidence" value="ECO:0007669"/>
    <property type="project" value="InterPro"/>
</dbReference>
<dbReference type="InterPro" id="IPR013783">
    <property type="entry name" value="Ig-like_fold"/>
</dbReference>
<accession>A0A828ZVF4</accession>
<dbReference type="InterPro" id="IPR003961">
    <property type="entry name" value="FN3_dom"/>
</dbReference>
<dbReference type="PROSITE" id="PS50853">
    <property type="entry name" value="FN3"/>
    <property type="match status" value="1"/>
</dbReference>
<dbReference type="AlphaFoldDB" id="A0A828ZVF4"/>
<dbReference type="Pfam" id="PF02839">
    <property type="entry name" value="CBM_5_12"/>
    <property type="match status" value="1"/>
</dbReference>